<sequence>MSRRRLVLNTCIDNGDTLSASINHQVESYLKVHSLVSSVDVITLDTLQECHRILVDGRVDSVIRDVQNWIGGSSPTNARVVTTPPDMLHERLDDALDYLNDHLDITSIVYDVFFADQLISLHPFLDGNGRVTRTLADALICRKLKLGLGLSATLVTLATRRYKFLEATKEITPATRQRLLNIWIESVEWSNGIARKCDGELFELEKTLEAKLLFAPISVSKQDLLTLLINQPIVTLQLIASRFSLSQHDATQLIDTLVQLKVLKRFLLRQPKGAVIFECTTVFDVYKKLDAFVFEKVVLEA</sequence>
<dbReference type="PROSITE" id="PS51459">
    <property type="entry name" value="FIDO"/>
    <property type="match status" value="1"/>
</dbReference>
<feature type="binding site" evidence="10">
    <location>
        <begin position="126"/>
        <end position="133"/>
    </location>
    <ligand>
        <name>ATP</name>
        <dbReference type="ChEBI" id="CHEBI:30616"/>
    </ligand>
</feature>
<protein>
    <recommendedName>
        <fullName evidence="11">Fido domain-containing protein</fullName>
    </recommendedName>
</protein>
<dbReference type="AlphaFoldDB" id="A0A090T7Q3"/>
<dbReference type="Proteomes" id="UP000029224">
    <property type="component" value="Unassembled WGS sequence"/>
</dbReference>
<evidence type="ECO:0000256" key="1">
    <source>
        <dbReference type="ARBA" id="ARBA00004167"/>
    </source>
</evidence>
<evidence type="ECO:0000256" key="7">
    <source>
        <dbReference type="ARBA" id="ARBA00022989"/>
    </source>
</evidence>
<dbReference type="InterPro" id="IPR040198">
    <property type="entry name" value="Fido_containing"/>
</dbReference>
<feature type="active site" evidence="9">
    <location>
        <position position="122"/>
    </location>
</feature>
<dbReference type="EMBL" id="BBMT01000006">
    <property type="protein sequence ID" value="GAL35278.1"/>
    <property type="molecule type" value="Genomic_DNA"/>
</dbReference>
<keyword evidence="4 10" id="KW-0547">Nucleotide-binding</keyword>
<dbReference type="Pfam" id="PF02661">
    <property type="entry name" value="Fic"/>
    <property type="match status" value="1"/>
</dbReference>
<evidence type="ECO:0000256" key="10">
    <source>
        <dbReference type="PIRSR" id="PIRSR640198-2"/>
    </source>
</evidence>
<keyword evidence="8" id="KW-0472">Membrane</keyword>
<evidence type="ECO:0000256" key="3">
    <source>
        <dbReference type="ARBA" id="ARBA00022737"/>
    </source>
</evidence>
<dbReference type="PANTHER" id="PTHR13504:SF34">
    <property type="entry name" value="PROTEIN ADENYLYLTRANSFERASE FICD"/>
    <property type="match status" value="1"/>
</dbReference>
<keyword evidence="6 10" id="KW-0067">ATP-binding</keyword>
<dbReference type="PANTHER" id="PTHR13504">
    <property type="entry name" value="FIDO DOMAIN-CONTAINING PROTEIN DDB_G0283145"/>
    <property type="match status" value="1"/>
</dbReference>
<dbReference type="SUPFAM" id="SSF140931">
    <property type="entry name" value="Fic-like"/>
    <property type="match status" value="1"/>
</dbReference>
<name>A0A090T7Q3_9VIBR</name>
<reference evidence="12 13" key="1">
    <citation type="submission" date="2014-09" db="EMBL/GenBank/DDBJ databases">
        <title>Vibrio maritimus JCM 19240. (C210) whole genome shotgun sequence.</title>
        <authorList>
            <person name="Sawabe T."/>
            <person name="Meirelles P."/>
            <person name="Nakanishi M."/>
            <person name="Sayaka M."/>
            <person name="Hattori M."/>
            <person name="Ohkuma M."/>
        </authorList>
    </citation>
    <scope>NUCLEOTIDE SEQUENCE [LARGE SCALE GENOMIC DNA]</scope>
    <source>
        <strain evidence="12 13">JCM 19240</strain>
    </source>
</reference>
<gene>
    <name evidence="12" type="ORF">JCM19240_3648</name>
</gene>
<evidence type="ECO:0000313" key="12">
    <source>
        <dbReference type="EMBL" id="GAL35278.1"/>
    </source>
</evidence>
<proteinExistence type="predicted"/>
<dbReference type="GO" id="GO:0005524">
    <property type="term" value="F:ATP binding"/>
    <property type="evidence" value="ECO:0007669"/>
    <property type="project" value="UniProtKB-KW"/>
</dbReference>
<evidence type="ECO:0000256" key="9">
    <source>
        <dbReference type="PIRSR" id="PIRSR640198-1"/>
    </source>
</evidence>
<keyword evidence="13" id="KW-1185">Reference proteome</keyword>
<reference evidence="12 13" key="2">
    <citation type="submission" date="2014-09" db="EMBL/GenBank/DDBJ databases">
        <authorList>
            <consortium name="NBRP consortium"/>
            <person name="Sawabe T."/>
            <person name="Meirelles P."/>
            <person name="Nakanishi M."/>
            <person name="Sayaka M."/>
            <person name="Hattori M."/>
            <person name="Ohkuma M."/>
        </authorList>
    </citation>
    <scope>NUCLEOTIDE SEQUENCE [LARGE SCALE GENOMIC DNA]</scope>
    <source>
        <strain evidence="12 13">JCM 19240</strain>
    </source>
</reference>
<evidence type="ECO:0000256" key="8">
    <source>
        <dbReference type="ARBA" id="ARBA00023136"/>
    </source>
</evidence>
<dbReference type="GO" id="GO:0016020">
    <property type="term" value="C:membrane"/>
    <property type="evidence" value="ECO:0007669"/>
    <property type="project" value="UniProtKB-SubCell"/>
</dbReference>
<evidence type="ECO:0000256" key="2">
    <source>
        <dbReference type="ARBA" id="ARBA00022692"/>
    </source>
</evidence>
<keyword evidence="2" id="KW-0812">Transmembrane</keyword>
<keyword evidence="5" id="KW-0802">TPR repeat</keyword>
<dbReference type="InterPro" id="IPR003812">
    <property type="entry name" value="Fido"/>
</dbReference>
<evidence type="ECO:0000259" key="11">
    <source>
        <dbReference type="PROSITE" id="PS51459"/>
    </source>
</evidence>
<feature type="domain" description="Fido" evidence="11">
    <location>
        <begin position="42"/>
        <end position="186"/>
    </location>
</feature>
<evidence type="ECO:0000256" key="4">
    <source>
        <dbReference type="ARBA" id="ARBA00022741"/>
    </source>
</evidence>
<evidence type="ECO:0000256" key="6">
    <source>
        <dbReference type="ARBA" id="ARBA00022840"/>
    </source>
</evidence>
<dbReference type="Gene3D" id="1.10.3290.10">
    <property type="entry name" value="Fido-like domain"/>
    <property type="match status" value="1"/>
</dbReference>
<evidence type="ECO:0000313" key="13">
    <source>
        <dbReference type="Proteomes" id="UP000029224"/>
    </source>
</evidence>
<organism evidence="12 13">
    <name type="scientific">Vibrio maritimus</name>
    <dbReference type="NCBI Taxonomy" id="990268"/>
    <lineage>
        <taxon>Bacteria</taxon>
        <taxon>Pseudomonadati</taxon>
        <taxon>Pseudomonadota</taxon>
        <taxon>Gammaproteobacteria</taxon>
        <taxon>Vibrionales</taxon>
        <taxon>Vibrionaceae</taxon>
        <taxon>Vibrio</taxon>
    </lineage>
</organism>
<accession>A0A090T7Q3</accession>
<comment type="subcellular location">
    <subcellularLocation>
        <location evidence="1">Membrane</location>
        <topology evidence="1">Single-pass membrane protein</topology>
    </subcellularLocation>
</comment>
<comment type="caution">
    <text evidence="12">The sequence shown here is derived from an EMBL/GenBank/DDBJ whole genome shotgun (WGS) entry which is preliminary data.</text>
</comment>
<keyword evidence="7" id="KW-1133">Transmembrane helix</keyword>
<dbReference type="InterPro" id="IPR036597">
    <property type="entry name" value="Fido-like_dom_sf"/>
</dbReference>
<keyword evidence="3" id="KW-0677">Repeat</keyword>
<evidence type="ECO:0000256" key="5">
    <source>
        <dbReference type="ARBA" id="ARBA00022803"/>
    </source>
</evidence>